<dbReference type="InterPro" id="IPR001206">
    <property type="entry name" value="Diacylglycerol_kinase_cat_dom"/>
</dbReference>
<dbReference type="Proteomes" id="UP001597115">
    <property type="component" value="Unassembled WGS sequence"/>
</dbReference>
<evidence type="ECO:0000259" key="1">
    <source>
        <dbReference type="PROSITE" id="PS50146"/>
    </source>
</evidence>
<evidence type="ECO:0000313" key="2">
    <source>
        <dbReference type="EMBL" id="MFD1612350.1"/>
    </source>
</evidence>
<accession>A0ABW4I5D7</accession>
<dbReference type="EMBL" id="JBHUDY010000001">
    <property type="protein sequence ID" value="MFD1612350.1"/>
    <property type="molecule type" value="Genomic_DNA"/>
</dbReference>
<name>A0ABW4I5D7_9SPHN</name>
<gene>
    <name evidence="2" type="ORF">ACFSCW_11100</name>
</gene>
<dbReference type="RefSeq" id="WP_380889180.1">
    <property type="nucleotide sequence ID" value="NZ_JBHUDY010000001.1"/>
</dbReference>
<dbReference type="SUPFAM" id="SSF111331">
    <property type="entry name" value="NAD kinase/diacylglycerol kinase-like"/>
    <property type="match status" value="1"/>
</dbReference>
<protein>
    <submittedName>
        <fullName evidence="2">Diacylglycerol kinase family protein</fullName>
    </submittedName>
</protein>
<dbReference type="Pfam" id="PF19279">
    <property type="entry name" value="YegS_C"/>
    <property type="match status" value="1"/>
</dbReference>
<dbReference type="InterPro" id="IPR017438">
    <property type="entry name" value="ATP-NAD_kinase_N"/>
</dbReference>
<dbReference type="GO" id="GO:0016301">
    <property type="term" value="F:kinase activity"/>
    <property type="evidence" value="ECO:0007669"/>
    <property type="project" value="UniProtKB-KW"/>
</dbReference>
<comment type="caution">
    <text evidence="2">The sequence shown here is derived from an EMBL/GenBank/DDBJ whole genome shotgun (WGS) entry which is preliminary data.</text>
</comment>
<dbReference type="PROSITE" id="PS50146">
    <property type="entry name" value="DAGK"/>
    <property type="match status" value="1"/>
</dbReference>
<evidence type="ECO:0000313" key="3">
    <source>
        <dbReference type="Proteomes" id="UP001597115"/>
    </source>
</evidence>
<proteinExistence type="predicted"/>
<sequence length="293" mass="31729">MKALPKTAALVVNARSRKGRDLFAEAGAKLQARGIALTETHAVRDPEQLQPTIRRVLASDPPMVIVGGGDGTLSSAVDDFVAHDTVFALLPLGTANSFARTLGIPLDLDGAIEVIASGERRRIDLGMIDRDYFANAAAIGIAPLIAETIPHHLKRHLGRIGYLSWAALQFLRFRPFKLTVGNETVDAVEVRIANGRFHGGTELVEDARLDSGEIVVQAVLGDARHRLVWSWAASLLKLRARRRTVRQFHGAELRIVTDPPLPISIDGEVLAHTPCTARVAQGIIEVAAPRRQG</sequence>
<dbReference type="PANTHER" id="PTHR30492:SF0">
    <property type="entry name" value="METHYLGLYOXAL SYNTHASE"/>
    <property type="match status" value="1"/>
</dbReference>
<organism evidence="2 3">
    <name type="scientific">Sphingomonas tabacisoli</name>
    <dbReference type="NCBI Taxonomy" id="2249466"/>
    <lineage>
        <taxon>Bacteria</taxon>
        <taxon>Pseudomonadati</taxon>
        <taxon>Pseudomonadota</taxon>
        <taxon>Alphaproteobacteria</taxon>
        <taxon>Sphingomonadales</taxon>
        <taxon>Sphingomonadaceae</taxon>
        <taxon>Sphingomonas</taxon>
    </lineage>
</organism>
<dbReference type="InterPro" id="IPR004363">
    <property type="entry name" value="Methylgl_synth"/>
</dbReference>
<dbReference type="Gene3D" id="3.40.50.10330">
    <property type="entry name" value="Probable inorganic polyphosphate/atp-NAD kinase, domain 1"/>
    <property type="match status" value="1"/>
</dbReference>
<dbReference type="PANTHER" id="PTHR30492">
    <property type="entry name" value="METHYLGLYOXAL SYNTHASE"/>
    <property type="match status" value="1"/>
</dbReference>
<dbReference type="InterPro" id="IPR045540">
    <property type="entry name" value="YegS/DAGK_C"/>
</dbReference>
<keyword evidence="3" id="KW-1185">Reference proteome</keyword>
<dbReference type="InterPro" id="IPR016064">
    <property type="entry name" value="NAD/diacylglycerol_kinase_sf"/>
</dbReference>
<dbReference type="SMART" id="SM00046">
    <property type="entry name" value="DAGKc"/>
    <property type="match status" value="1"/>
</dbReference>
<dbReference type="Pfam" id="PF00781">
    <property type="entry name" value="DAGK_cat"/>
    <property type="match status" value="1"/>
</dbReference>
<reference evidence="3" key="1">
    <citation type="journal article" date="2019" name="Int. J. Syst. Evol. Microbiol.">
        <title>The Global Catalogue of Microorganisms (GCM) 10K type strain sequencing project: providing services to taxonomists for standard genome sequencing and annotation.</title>
        <authorList>
            <consortium name="The Broad Institute Genomics Platform"/>
            <consortium name="The Broad Institute Genome Sequencing Center for Infectious Disease"/>
            <person name="Wu L."/>
            <person name="Ma J."/>
        </authorList>
    </citation>
    <scope>NUCLEOTIDE SEQUENCE [LARGE SCALE GENOMIC DNA]</scope>
    <source>
        <strain evidence="3">CGMCC 1.16275</strain>
    </source>
</reference>
<dbReference type="Gene3D" id="2.60.200.40">
    <property type="match status" value="1"/>
</dbReference>
<feature type="domain" description="DAGKc" evidence="1">
    <location>
        <begin position="3"/>
        <end position="132"/>
    </location>
</feature>
<keyword evidence="2" id="KW-0808">Transferase</keyword>
<keyword evidence="2" id="KW-0418">Kinase</keyword>